<dbReference type="PANTHER" id="PTHR13384">
    <property type="entry name" value="G PATCH DOMAIN-CONTAINING PROTEIN 1"/>
    <property type="match status" value="1"/>
</dbReference>
<dbReference type="PANTHER" id="PTHR13384:SF19">
    <property type="entry name" value="G PATCH DOMAIN-CONTAINING PROTEIN 1"/>
    <property type="match status" value="1"/>
</dbReference>
<dbReference type="GO" id="GO:0003723">
    <property type="term" value="F:RNA binding"/>
    <property type="evidence" value="ECO:0007669"/>
    <property type="project" value="TreeGrafter"/>
</dbReference>
<dbReference type="GO" id="GO:0005634">
    <property type="term" value="C:nucleus"/>
    <property type="evidence" value="ECO:0007669"/>
    <property type="project" value="TreeGrafter"/>
</dbReference>
<feature type="domain" description="G-patch" evidence="2">
    <location>
        <begin position="147"/>
        <end position="216"/>
    </location>
</feature>
<dbReference type="GO" id="GO:0006397">
    <property type="term" value="P:mRNA processing"/>
    <property type="evidence" value="ECO:0007669"/>
    <property type="project" value="InterPro"/>
</dbReference>
<name>A0A2C5Y906_9HYPO</name>
<feature type="compositionally biased region" description="Basic and acidic residues" evidence="1">
    <location>
        <begin position="609"/>
        <end position="622"/>
    </location>
</feature>
<protein>
    <recommendedName>
        <fullName evidence="2">G-patch domain-containing protein</fullName>
    </recommendedName>
</protein>
<accession>A0A2C5Y906</accession>
<dbReference type="Pfam" id="PF07713">
    <property type="entry name" value="DUF1604"/>
    <property type="match status" value="1"/>
</dbReference>
<dbReference type="STRING" id="1399860.A0A2C5Y906"/>
<dbReference type="InterPro" id="IPR000467">
    <property type="entry name" value="G_patch_dom"/>
</dbReference>
<comment type="caution">
    <text evidence="3">The sequence shown here is derived from an EMBL/GenBank/DDBJ whole genome shotgun (WGS) entry which is preliminary data.</text>
</comment>
<dbReference type="PROSITE" id="PS50174">
    <property type="entry name" value="G_PATCH"/>
    <property type="match status" value="1"/>
</dbReference>
<feature type="region of interest" description="Disordered" evidence="1">
    <location>
        <begin position="607"/>
        <end position="661"/>
    </location>
</feature>
<dbReference type="InterPro" id="IPR011666">
    <property type="entry name" value="DUF1604"/>
</dbReference>
<feature type="region of interest" description="Disordered" evidence="1">
    <location>
        <begin position="253"/>
        <end position="283"/>
    </location>
</feature>
<gene>
    <name evidence="3" type="ORF">CDD81_913</name>
</gene>
<proteinExistence type="predicted"/>
<evidence type="ECO:0000313" key="3">
    <source>
        <dbReference type="EMBL" id="PHH65965.1"/>
    </source>
</evidence>
<dbReference type="Pfam" id="PF01585">
    <property type="entry name" value="G-patch"/>
    <property type="match status" value="1"/>
</dbReference>
<evidence type="ECO:0000313" key="4">
    <source>
        <dbReference type="Proteomes" id="UP000226192"/>
    </source>
</evidence>
<keyword evidence="4" id="KW-1185">Reference proteome</keyword>
<evidence type="ECO:0000256" key="1">
    <source>
        <dbReference type="SAM" id="MobiDB-lite"/>
    </source>
</evidence>
<dbReference type="OrthoDB" id="9451547at2759"/>
<dbReference type="EMBL" id="NJET01000012">
    <property type="protein sequence ID" value="PHH65965.1"/>
    <property type="molecule type" value="Genomic_DNA"/>
</dbReference>
<evidence type="ECO:0000259" key="2">
    <source>
        <dbReference type="PROSITE" id="PS50174"/>
    </source>
</evidence>
<dbReference type="Pfam" id="PF26093">
    <property type="entry name" value="HTH_TGH"/>
    <property type="match status" value="1"/>
</dbReference>
<sequence length="709" mass="77476">MPFKRSRSTFETDHHVSFAVYGSPLPQDDETRDDGSYLPLWKQEVRDERGRKRLHGAFTGGFSAGYFNTVGSKEGWTPSAFVSSRANRHKNATSAQQRAEDYMDEEDLADKAEAEKIQTSEAFAGIGSSLQGETSHDVFGSLLKSNGNTMGLRLLRRMGWKDGQGVGPKVRRSARLDAGHDTVDSQAETHLFAPDDVPMIQFSGKKDRKGLGYQGEAKLQGLGSRGHAINDDQDDDNEAEAFGRDGALLHSLERSRPKKAAPSAFGVGILNDTGSDDEDPYEMGPKIKYNRVLGGDKRKKQKKKVSAVANPTFANTPKYVPKMARAEDRLGRCHDGWPPLRGFVLAKFSEDFSSLLSRYAPPPVPLGWKTALKPWSESIDILPYVSTADAAKDSKYNPQSRAAVLGEQALPGKSVFDYLSVEARDKIAAASGKTNLPQAGDVIEEAKARTEVCHSALWDQVPKLDRESAAAALARISNGPYADDEAKRARYRRYVEQHCGAGLPLAQKPALMSDQDFVQELHEFYNCARIFKPMTGFMASRFTTSRAAKHCTGSNASGELLCRPEPKTADGAEEAAKMGMFGHLTRSIADFYPTRLLCKRFNVRPPAHARPDNMPDGRETKRAPGCMSHPVRYDAPPPSPPRYDGAPDQTWGHGKSDDDVAHGLTRVPVAPEQAVVEAIDAEHNEAVEAAAANADVLEAIFGESDDGGE</sequence>
<reference evidence="3 4" key="1">
    <citation type="submission" date="2017-06" db="EMBL/GenBank/DDBJ databases">
        <title>Ant-infecting Ophiocordyceps genomes reveal a high diversity of potential behavioral manipulation genes and a possible major role for enterotoxins.</title>
        <authorList>
            <person name="De Bekker C."/>
            <person name="Evans H.C."/>
            <person name="Brachmann A."/>
            <person name="Hughes D.P."/>
        </authorList>
    </citation>
    <scope>NUCLEOTIDE SEQUENCE [LARGE SCALE GENOMIC DNA]</scope>
    <source>
        <strain evidence="3 4">Map64</strain>
    </source>
</reference>
<dbReference type="AlphaFoldDB" id="A0A2C5Y906"/>
<organism evidence="3 4">
    <name type="scientific">Ophiocordyceps australis</name>
    <dbReference type="NCBI Taxonomy" id="1399860"/>
    <lineage>
        <taxon>Eukaryota</taxon>
        <taxon>Fungi</taxon>
        <taxon>Dikarya</taxon>
        <taxon>Ascomycota</taxon>
        <taxon>Pezizomycotina</taxon>
        <taxon>Sordariomycetes</taxon>
        <taxon>Hypocreomycetidae</taxon>
        <taxon>Hypocreales</taxon>
        <taxon>Ophiocordycipitaceae</taxon>
        <taxon>Ophiocordyceps</taxon>
    </lineage>
</organism>
<dbReference type="Proteomes" id="UP000226192">
    <property type="component" value="Unassembled WGS sequence"/>
</dbReference>